<dbReference type="SMART" id="SM00353">
    <property type="entry name" value="HLH"/>
    <property type="match status" value="1"/>
</dbReference>
<evidence type="ECO:0000256" key="3">
    <source>
        <dbReference type="ARBA" id="ARBA00022692"/>
    </source>
</evidence>
<evidence type="ECO:0000256" key="9">
    <source>
        <dbReference type="ARBA" id="ARBA00023163"/>
    </source>
</evidence>
<keyword evidence="5 12" id="KW-1133">Transmembrane helix</keyword>
<evidence type="ECO:0000256" key="5">
    <source>
        <dbReference type="ARBA" id="ARBA00022989"/>
    </source>
</evidence>
<gene>
    <name evidence="14" type="primary">SREBF2</name>
    <name evidence="14" type="ORF">SK128_009818</name>
</gene>
<feature type="domain" description="BHLH" evidence="13">
    <location>
        <begin position="297"/>
        <end position="347"/>
    </location>
</feature>
<comment type="subcellular location">
    <subcellularLocation>
        <location evidence="2">Endoplasmic reticulum membrane</location>
        <topology evidence="2">Multi-pass membrane protein</topology>
    </subcellularLocation>
    <subcellularLocation>
        <location evidence="1">Nucleus</location>
    </subcellularLocation>
</comment>
<feature type="compositionally biased region" description="Low complexity" evidence="11">
    <location>
        <begin position="384"/>
        <end position="398"/>
    </location>
</feature>
<accession>A0AAN8X3I8</accession>
<dbReference type="CDD" id="cd11394">
    <property type="entry name" value="bHLHzip_SREBP"/>
    <property type="match status" value="1"/>
</dbReference>
<evidence type="ECO:0000256" key="6">
    <source>
        <dbReference type="ARBA" id="ARBA00023015"/>
    </source>
</evidence>
<dbReference type="GO" id="GO:0046983">
    <property type="term" value="F:protein dimerization activity"/>
    <property type="evidence" value="ECO:0007669"/>
    <property type="project" value="InterPro"/>
</dbReference>
<dbReference type="PANTHER" id="PTHR46062:SF1">
    <property type="entry name" value="LP12374P"/>
    <property type="match status" value="1"/>
</dbReference>
<evidence type="ECO:0000256" key="7">
    <source>
        <dbReference type="ARBA" id="ARBA00023125"/>
    </source>
</evidence>
<dbReference type="AlphaFoldDB" id="A0AAN8X3I8"/>
<evidence type="ECO:0000313" key="15">
    <source>
        <dbReference type="Proteomes" id="UP001381693"/>
    </source>
</evidence>
<evidence type="ECO:0000256" key="4">
    <source>
        <dbReference type="ARBA" id="ARBA00022824"/>
    </source>
</evidence>
<dbReference type="Gene3D" id="4.10.280.10">
    <property type="entry name" value="Helix-loop-helix DNA-binding domain"/>
    <property type="match status" value="1"/>
</dbReference>
<comment type="caution">
    <text evidence="14">The sequence shown here is derived from an EMBL/GenBank/DDBJ whole genome shotgun (WGS) entry which is preliminary data.</text>
</comment>
<keyword evidence="10" id="KW-0539">Nucleus</keyword>
<dbReference type="Pfam" id="PF00010">
    <property type="entry name" value="HLH"/>
    <property type="match status" value="1"/>
</dbReference>
<evidence type="ECO:0000256" key="1">
    <source>
        <dbReference type="ARBA" id="ARBA00004123"/>
    </source>
</evidence>
<keyword evidence="3 12" id="KW-0812">Transmembrane</keyword>
<dbReference type="Proteomes" id="UP001381693">
    <property type="component" value="Unassembled WGS sequence"/>
</dbReference>
<dbReference type="GO" id="GO:0000978">
    <property type="term" value="F:RNA polymerase II cis-regulatory region sequence-specific DNA binding"/>
    <property type="evidence" value="ECO:0007669"/>
    <property type="project" value="TreeGrafter"/>
</dbReference>
<feature type="transmembrane region" description="Helical" evidence="12">
    <location>
        <begin position="494"/>
        <end position="513"/>
    </location>
</feature>
<dbReference type="InterPro" id="IPR011598">
    <property type="entry name" value="bHLH_dom"/>
</dbReference>
<keyword evidence="4" id="KW-0256">Endoplasmic reticulum</keyword>
<keyword evidence="6" id="KW-0805">Transcription regulation</keyword>
<keyword evidence="7" id="KW-0238">DNA-binding</keyword>
<dbReference type="EMBL" id="JAXCGZ010014566">
    <property type="protein sequence ID" value="KAK7071434.1"/>
    <property type="molecule type" value="Genomic_DNA"/>
</dbReference>
<evidence type="ECO:0000256" key="2">
    <source>
        <dbReference type="ARBA" id="ARBA00004477"/>
    </source>
</evidence>
<dbReference type="GO" id="GO:0005634">
    <property type="term" value="C:nucleus"/>
    <property type="evidence" value="ECO:0007669"/>
    <property type="project" value="UniProtKB-SubCell"/>
</dbReference>
<dbReference type="GO" id="GO:0000981">
    <property type="term" value="F:DNA-binding transcription factor activity, RNA polymerase II-specific"/>
    <property type="evidence" value="ECO:0007669"/>
    <property type="project" value="TreeGrafter"/>
</dbReference>
<dbReference type="InterPro" id="IPR036638">
    <property type="entry name" value="HLH_DNA-bd_sf"/>
</dbReference>
<evidence type="ECO:0000259" key="13">
    <source>
        <dbReference type="PROSITE" id="PS50888"/>
    </source>
</evidence>
<keyword evidence="8 12" id="KW-0472">Membrane</keyword>
<evidence type="ECO:0000313" key="14">
    <source>
        <dbReference type="EMBL" id="KAK7071434.1"/>
    </source>
</evidence>
<reference evidence="14 15" key="1">
    <citation type="submission" date="2023-11" db="EMBL/GenBank/DDBJ databases">
        <title>Halocaridina rubra genome assembly.</title>
        <authorList>
            <person name="Smith C."/>
        </authorList>
    </citation>
    <scope>NUCLEOTIDE SEQUENCE [LARGE SCALE GENOMIC DNA]</scope>
    <source>
        <strain evidence="14">EP-1</strain>
        <tissue evidence="14">Whole</tissue>
    </source>
</reference>
<keyword evidence="15" id="KW-1185">Reference proteome</keyword>
<keyword evidence="9" id="KW-0804">Transcription</keyword>
<dbReference type="SUPFAM" id="SSF47459">
    <property type="entry name" value="HLH, helix-loop-helix DNA-binding domain"/>
    <property type="match status" value="1"/>
</dbReference>
<dbReference type="PROSITE" id="PS50888">
    <property type="entry name" value="BHLH"/>
    <property type="match status" value="1"/>
</dbReference>
<dbReference type="GO" id="GO:0005789">
    <property type="term" value="C:endoplasmic reticulum membrane"/>
    <property type="evidence" value="ECO:0007669"/>
    <property type="project" value="UniProtKB-SubCell"/>
</dbReference>
<feature type="region of interest" description="Disordered" evidence="11">
    <location>
        <begin position="373"/>
        <end position="425"/>
    </location>
</feature>
<sequence>MNWSDLDLEDIKDLNLEWNESDVLSQGAGVVLSHADTSVTGGNHSDTSTPTHAASHTLLANSSTVSGFLSSVDTSVNGLVSQVKVERPLQGGIAVPQQIQPQKQPQQQHIVATTNGAQIRQIAHVAPRIDSASLINIPHTLVTTSSNITQTPQLQQLLTQSSNNIHHNAQPFQQQQQIQVQQSPVQQVTTVPQQIAKRVTTSTVPIIQQPGLFQQLVLPKTENGTTIVTSSTGQCISVPQTLVYKAAPTIATITTPVQGLDTSTIVTGIPLVLDSDSLSVARVVGATKQMVIPPKGEKRNSHNAIEKRYRCSINDKIIELKNLVAGEEAKLHKSQILKKAIDYIRHLQTQNGRLRNELNMYRMRDGNQKIADLLVGPYTPPPSDTSSPARSPLSESSLPPSPPSAKIEPKDEQVPSPGSSPSYIPMARNMADGSRMILCMMMLAVLAFNPMSLLNKRSPSSLGGMVDAPGRTILEDMDSEEEGFSFHSLLYSSFTVWLVNCVIISVFLIRIFIYGEPIMRRKSPVSESFWRHRKQADLDMAKGNYSSACRQYGLAIHVIGRPLPSSWIEKSFSVTWQVTRQILQRLYFGKWLAKQAGGLFLEHSVREEIRESIRECSYVYHQLHKLHLMGHFPDSSGLLGLYLGLAAINLSECGNVSGGDMADMLVLGALRAKESLPDIFRVVAKVLMAKAKRQTMKIDHVKKSNIQWLFSPSGNRFFVSHKWSYDAKRISMFSQLTDKADPVGYLLLLYREHLLERAIVTLVNPGNKADDVCEENAHRRTKTSDVLDYVNLLSETHNGLGTSFGVSSRDEVSCWWGTWCAVIAHWLLGEDDQAEAIFSTLENVPEALKSCDDPLPMAVLNAVRARRQLGHSSPSSILRLCDRAASSLSDSIHQASYKQPNSMVLSVQLIVVDLLLGVRTVVWETESTKDCDTFTVAPAHVLHGFQNDLALLRKLVQHIPGVLARVFLHEATLRMMAGASPARTQQLLDRSLRHRYSKSSVICGKDKKLGGITGEREHATALMLACRHLPSQLLSSPGERAGMLAEAAKTLEKIGDKQRLQDCYSMMKSLGTGVSSYC</sequence>
<protein>
    <submittedName>
        <fullName evidence="14">Sterol regulatory element-binding protein 2</fullName>
    </submittedName>
</protein>
<evidence type="ECO:0000256" key="11">
    <source>
        <dbReference type="SAM" id="MobiDB-lite"/>
    </source>
</evidence>
<organism evidence="14 15">
    <name type="scientific">Halocaridina rubra</name>
    <name type="common">Hawaiian red shrimp</name>
    <dbReference type="NCBI Taxonomy" id="373956"/>
    <lineage>
        <taxon>Eukaryota</taxon>
        <taxon>Metazoa</taxon>
        <taxon>Ecdysozoa</taxon>
        <taxon>Arthropoda</taxon>
        <taxon>Crustacea</taxon>
        <taxon>Multicrustacea</taxon>
        <taxon>Malacostraca</taxon>
        <taxon>Eumalacostraca</taxon>
        <taxon>Eucarida</taxon>
        <taxon>Decapoda</taxon>
        <taxon>Pleocyemata</taxon>
        <taxon>Caridea</taxon>
        <taxon>Atyoidea</taxon>
        <taxon>Atyidae</taxon>
        <taxon>Halocaridina</taxon>
    </lineage>
</organism>
<name>A0AAN8X3I8_HALRR</name>
<dbReference type="PANTHER" id="PTHR46062">
    <property type="entry name" value="STEROL REGULATORY ELEMENT-BINDING PROTEIN"/>
    <property type="match status" value="1"/>
</dbReference>
<evidence type="ECO:0000256" key="8">
    <source>
        <dbReference type="ARBA" id="ARBA00023136"/>
    </source>
</evidence>
<proteinExistence type="predicted"/>
<evidence type="ECO:0000256" key="10">
    <source>
        <dbReference type="ARBA" id="ARBA00023242"/>
    </source>
</evidence>
<feature type="transmembrane region" description="Helical" evidence="12">
    <location>
        <begin position="436"/>
        <end position="454"/>
    </location>
</feature>
<evidence type="ECO:0000256" key="12">
    <source>
        <dbReference type="SAM" id="Phobius"/>
    </source>
</evidence>